<evidence type="ECO:0000256" key="3">
    <source>
        <dbReference type="ARBA" id="ARBA00022723"/>
    </source>
</evidence>
<feature type="compositionally biased region" description="Basic and acidic residues" evidence="7">
    <location>
        <begin position="256"/>
        <end position="267"/>
    </location>
</feature>
<dbReference type="STRING" id="984486.A0A1E3QJF1"/>
<evidence type="ECO:0000259" key="8">
    <source>
        <dbReference type="Pfam" id="PF02668"/>
    </source>
</evidence>
<gene>
    <name evidence="9" type="ORF">BABINDRAFT_163223</name>
</gene>
<keyword evidence="4" id="KW-0223">Dioxygenase</keyword>
<evidence type="ECO:0000256" key="4">
    <source>
        <dbReference type="ARBA" id="ARBA00022964"/>
    </source>
</evidence>
<name>A0A1E3QJF1_9ASCO</name>
<evidence type="ECO:0000256" key="5">
    <source>
        <dbReference type="ARBA" id="ARBA00023002"/>
    </source>
</evidence>
<dbReference type="Pfam" id="PF02668">
    <property type="entry name" value="TauD"/>
    <property type="match status" value="1"/>
</dbReference>
<evidence type="ECO:0000256" key="7">
    <source>
        <dbReference type="SAM" id="MobiDB-lite"/>
    </source>
</evidence>
<accession>A0A1E3QJF1</accession>
<protein>
    <recommendedName>
        <fullName evidence="8">TauD/TfdA-like domain-containing protein</fullName>
    </recommendedName>
</protein>
<proteinExistence type="inferred from homology"/>
<evidence type="ECO:0000256" key="6">
    <source>
        <dbReference type="ARBA" id="ARBA00023004"/>
    </source>
</evidence>
<comment type="similarity">
    <text evidence="2">Belongs to the TfdA dioxygenase family.</text>
</comment>
<dbReference type="InterPro" id="IPR042098">
    <property type="entry name" value="TauD-like_sf"/>
</dbReference>
<reference evidence="10" key="1">
    <citation type="submission" date="2016-05" db="EMBL/GenBank/DDBJ databases">
        <title>Comparative genomics of biotechnologically important yeasts.</title>
        <authorList>
            <consortium name="DOE Joint Genome Institute"/>
            <person name="Riley R."/>
            <person name="Haridas S."/>
            <person name="Wolfe K.H."/>
            <person name="Lopes M.R."/>
            <person name="Hittinger C.T."/>
            <person name="Goker M."/>
            <person name="Salamov A."/>
            <person name="Wisecaver J."/>
            <person name="Long T.M."/>
            <person name="Aerts A.L."/>
            <person name="Barry K."/>
            <person name="Choi C."/>
            <person name="Clum A."/>
            <person name="Coughlan A.Y."/>
            <person name="Deshpande S."/>
            <person name="Douglass A.P."/>
            <person name="Hanson S.J."/>
            <person name="Klenk H.-P."/>
            <person name="Labutti K."/>
            <person name="Lapidus A."/>
            <person name="Lindquist E."/>
            <person name="Lipzen A."/>
            <person name="Meier-Kolthoff J.P."/>
            <person name="Ohm R.A."/>
            <person name="Otillar R.P."/>
            <person name="Pangilinan J."/>
            <person name="Peng Y."/>
            <person name="Rokas A."/>
            <person name="Rosa C.A."/>
            <person name="Scheuner C."/>
            <person name="Sibirny A.A."/>
            <person name="Slot J.C."/>
            <person name="Stielow J.B."/>
            <person name="Sun H."/>
            <person name="Kurtzman C.P."/>
            <person name="Blackwell M."/>
            <person name="Grigoriev I.V."/>
            <person name="Jeffries T.W."/>
        </authorList>
    </citation>
    <scope>NUCLEOTIDE SEQUENCE [LARGE SCALE GENOMIC DNA]</scope>
    <source>
        <strain evidence="10">NRRL Y-12698</strain>
    </source>
</reference>
<dbReference type="InterPro" id="IPR003819">
    <property type="entry name" value="TauD/TfdA-like"/>
</dbReference>
<dbReference type="GO" id="GO:0000907">
    <property type="term" value="F:sulfonate dioxygenase activity"/>
    <property type="evidence" value="ECO:0007669"/>
    <property type="project" value="TreeGrafter"/>
</dbReference>
<dbReference type="FunFam" id="3.60.130.10:FF:000003">
    <property type="entry name" value="Alpha-ketoglutarate-dependent taurine dioxygenase"/>
    <property type="match status" value="1"/>
</dbReference>
<keyword evidence="10" id="KW-1185">Reference proteome</keyword>
<dbReference type="SUPFAM" id="SSF51197">
    <property type="entry name" value="Clavaminate synthase-like"/>
    <property type="match status" value="1"/>
</dbReference>
<dbReference type="PANTHER" id="PTHR30468:SF1">
    <property type="entry name" value="ALPHA-KETOGLUTARATE-DEPENDENT SULFONATE DIOXYGENASE"/>
    <property type="match status" value="1"/>
</dbReference>
<dbReference type="OrthoDB" id="10257314at2759"/>
<dbReference type="RefSeq" id="XP_018983164.1">
    <property type="nucleotide sequence ID" value="XM_019129784.1"/>
</dbReference>
<dbReference type="InterPro" id="IPR051323">
    <property type="entry name" value="AtsK-like"/>
</dbReference>
<keyword evidence="5" id="KW-0560">Oxidoreductase</keyword>
<dbReference type="Gene3D" id="3.60.130.10">
    <property type="entry name" value="Clavaminate synthase-like"/>
    <property type="match status" value="1"/>
</dbReference>
<dbReference type="GO" id="GO:0046872">
    <property type="term" value="F:metal ion binding"/>
    <property type="evidence" value="ECO:0007669"/>
    <property type="project" value="UniProtKB-KW"/>
</dbReference>
<keyword evidence="3" id="KW-0479">Metal-binding</keyword>
<dbReference type="GO" id="GO:0044273">
    <property type="term" value="P:sulfur compound catabolic process"/>
    <property type="evidence" value="ECO:0007669"/>
    <property type="project" value="TreeGrafter"/>
</dbReference>
<organism evidence="9 10">
    <name type="scientific">Babjeviella inositovora NRRL Y-12698</name>
    <dbReference type="NCBI Taxonomy" id="984486"/>
    <lineage>
        <taxon>Eukaryota</taxon>
        <taxon>Fungi</taxon>
        <taxon>Dikarya</taxon>
        <taxon>Ascomycota</taxon>
        <taxon>Saccharomycotina</taxon>
        <taxon>Pichiomycetes</taxon>
        <taxon>Serinales incertae sedis</taxon>
        <taxon>Babjeviella</taxon>
    </lineage>
</organism>
<dbReference type="PANTHER" id="PTHR30468">
    <property type="entry name" value="ALPHA-KETOGLUTARATE-DEPENDENT SULFONATE DIOXYGENASE"/>
    <property type="match status" value="1"/>
</dbReference>
<evidence type="ECO:0000256" key="2">
    <source>
        <dbReference type="ARBA" id="ARBA00005896"/>
    </source>
</evidence>
<dbReference type="GO" id="GO:0005737">
    <property type="term" value="C:cytoplasm"/>
    <property type="evidence" value="ECO:0007669"/>
    <property type="project" value="TreeGrafter"/>
</dbReference>
<evidence type="ECO:0000313" key="10">
    <source>
        <dbReference type="Proteomes" id="UP000094336"/>
    </source>
</evidence>
<feature type="region of interest" description="Disordered" evidence="7">
    <location>
        <begin position="245"/>
        <end position="267"/>
    </location>
</feature>
<comment type="cofactor">
    <cofactor evidence="1">
        <name>Fe(2+)</name>
        <dbReference type="ChEBI" id="CHEBI:29033"/>
    </cofactor>
</comment>
<dbReference type="AlphaFoldDB" id="A0A1E3QJF1"/>
<keyword evidence="6" id="KW-0408">Iron</keyword>
<dbReference type="Proteomes" id="UP000094336">
    <property type="component" value="Unassembled WGS sequence"/>
</dbReference>
<evidence type="ECO:0000313" key="9">
    <source>
        <dbReference type="EMBL" id="ODQ77836.1"/>
    </source>
</evidence>
<dbReference type="GeneID" id="30147637"/>
<sequence>MTTTFESAQNLDIHFRKDQDQVLADGTLTVASGEIEHSKYPEWLPTWDPKQKFPQYTPFEHVDRGHFADKDLKNLFPEGGDHTRQDLTPKLGSEVRGIQLSQLTDKQKDDLALYVAQRGVVVFRDQDLKDKGLEFNKKFGEYFGPLHQHPSSGAPLNHPEFHITYRRESSNEYATNFASRTTSVNWHSDVTYEEQPPCITFFTMLEGPSTGGDTVFCDTEEAYSRLSPAFQSMLEGLTANHSSFEQARQGKASGGIERREPSQHDHPIVRTHPVTGKKSLFISTAFITKINGLKVEESQALVSFLSAHAINSVDMQVRATWQPGTVVVWDNRRLLHTAVLDWDASSVRHAYRITPRGERPF</sequence>
<feature type="domain" description="TauD/TfdA-like" evidence="8">
    <location>
        <begin position="85"/>
        <end position="354"/>
    </location>
</feature>
<dbReference type="EMBL" id="KV454438">
    <property type="protein sequence ID" value="ODQ77836.1"/>
    <property type="molecule type" value="Genomic_DNA"/>
</dbReference>
<evidence type="ECO:0000256" key="1">
    <source>
        <dbReference type="ARBA" id="ARBA00001954"/>
    </source>
</evidence>